<keyword evidence="11 13" id="KW-0472">Membrane</keyword>
<dbReference type="PANTHER" id="PTHR27008:SF592">
    <property type="entry name" value="LEUCINE-RICH REPEAT RECEPTOR-LIKE PROTEIN KINASE FAMILY PROTEIN-RELATED"/>
    <property type="match status" value="1"/>
</dbReference>
<feature type="binding site" evidence="12">
    <location>
        <position position="737"/>
    </location>
    <ligand>
        <name>ATP</name>
        <dbReference type="ChEBI" id="CHEBI:30616"/>
    </ligand>
</feature>
<feature type="chain" id="PRO_5046925120" evidence="14">
    <location>
        <begin position="27"/>
        <end position="1044"/>
    </location>
</feature>
<dbReference type="Gene3D" id="3.80.10.10">
    <property type="entry name" value="Ribonuclease Inhibitor"/>
    <property type="match status" value="2"/>
</dbReference>
<evidence type="ECO:0000256" key="12">
    <source>
        <dbReference type="PROSITE-ProRule" id="PRU10141"/>
    </source>
</evidence>
<dbReference type="InterPro" id="IPR017441">
    <property type="entry name" value="Protein_kinase_ATP_BS"/>
</dbReference>
<evidence type="ECO:0000259" key="15">
    <source>
        <dbReference type="PROSITE" id="PS50011"/>
    </source>
</evidence>
<dbReference type="PROSITE" id="PS00107">
    <property type="entry name" value="PROTEIN_KINASE_ATP"/>
    <property type="match status" value="1"/>
</dbReference>
<keyword evidence="5 13" id="KW-0812">Transmembrane</keyword>
<feature type="transmembrane region" description="Helical" evidence="13">
    <location>
        <begin position="650"/>
        <end position="672"/>
    </location>
</feature>
<dbReference type="Gene3D" id="1.10.510.10">
    <property type="entry name" value="Transferase(Phosphotransferase) domain 1"/>
    <property type="match status" value="1"/>
</dbReference>
<dbReference type="RefSeq" id="XP_048326743.2">
    <property type="nucleotide sequence ID" value="XM_048470786.2"/>
</dbReference>
<dbReference type="Pfam" id="PF00069">
    <property type="entry name" value="Pkinase"/>
    <property type="match status" value="1"/>
</dbReference>
<keyword evidence="10 13" id="KW-1133">Transmembrane helix</keyword>
<dbReference type="InterPro" id="IPR011009">
    <property type="entry name" value="Kinase-like_dom_sf"/>
</dbReference>
<feature type="domain" description="Protein kinase" evidence="15">
    <location>
        <begin position="707"/>
        <end position="1029"/>
    </location>
</feature>
<feature type="signal peptide" evidence="14">
    <location>
        <begin position="1"/>
        <end position="26"/>
    </location>
</feature>
<comment type="subcellular location">
    <subcellularLocation>
        <location evidence="1">Membrane</location>
    </subcellularLocation>
</comment>
<keyword evidence="14" id="KW-0732">Signal</keyword>
<reference evidence="17" key="1">
    <citation type="submission" date="2025-08" db="UniProtKB">
        <authorList>
            <consortium name="RefSeq"/>
        </authorList>
    </citation>
    <scope>IDENTIFICATION</scope>
    <source>
        <tissue evidence="17">Seedling</tissue>
    </source>
</reference>
<evidence type="ECO:0000256" key="2">
    <source>
        <dbReference type="ARBA" id="ARBA00008684"/>
    </source>
</evidence>
<evidence type="ECO:0000256" key="13">
    <source>
        <dbReference type="SAM" id="Phobius"/>
    </source>
</evidence>
<keyword evidence="16" id="KW-1185">Reference proteome</keyword>
<evidence type="ECO:0000256" key="6">
    <source>
        <dbReference type="ARBA" id="ARBA00022737"/>
    </source>
</evidence>
<dbReference type="Proteomes" id="UP001652623">
    <property type="component" value="Chromosome 8"/>
</dbReference>
<keyword evidence="7 12" id="KW-0547">Nucleotide-binding</keyword>
<evidence type="ECO:0000313" key="17">
    <source>
        <dbReference type="RefSeq" id="XP_048326743.2"/>
    </source>
</evidence>
<dbReference type="SUPFAM" id="SSF52058">
    <property type="entry name" value="L domain-like"/>
    <property type="match status" value="2"/>
</dbReference>
<evidence type="ECO:0000313" key="16">
    <source>
        <dbReference type="Proteomes" id="UP001652623"/>
    </source>
</evidence>
<dbReference type="Pfam" id="PF08263">
    <property type="entry name" value="LRRNT_2"/>
    <property type="match status" value="1"/>
</dbReference>
<evidence type="ECO:0000256" key="1">
    <source>
        <dbReference type="ARBA" id="ARBA00004370"/>
    </source>
</evidence>
<dbReference type="SMART" id="SM00220">
    <property type="entry name" value="S_TKc"/>
    <property type="match status" value="1"/>
</dbReference>
<keyword evidence="4" id="KW-0808">Transferase</keyword>
<name>A0ABM3IEP7_ZIZJJ</name>
<dbReference type="InterPro" id="IPR001611">
    <property type="entry name" value="Leu-rich_rpt"/>
</dbReference>
<gene>
    <name evidence="17" type="primary">LOC107413841</name>
</gene>
<comment type="similarity">
    <text evidence="2">Belongs to the protein kinase superfamily. Ser/Thr protein kinase family.</text>
</comment>
<proteinExistence type="inferred from homology"/>
<dbReference type="InterPro" id="IPR032675">
    <property type="entry name" value="LRR_dom_sf"/>
</dbReference>
<dbReference type="PANTHER" id="PTHR27008">
    <property type="entry name" value="OS04G0122200 PROTEIN"/>
    <property type="match status" value="1"/>
</dbReference>
<dbReference type="PROSITE" id="PS50011">
    <property type="entry name" value="PROTEIN_KINASE_DOM"/>
    <property type="match status" value="1"/>
</dbReference>
<evidence type="ECO:0000256" key="11">
    <source>
        <dbReference type="ARBA" id="ARBA00023136"/>
    </source>
</evidence>
<dbReference type="GeneID" id="107413841"/>
<dbReference type="InterPro" id="IPR008271">
    <property type="entry name" value="Ser/Thr_kinase_AS"/>
</dbReference>
<sequence>MKLHIYLHVIFLLCFSLLQLTIPTNALGNDTDRVALLNMKESIANDPQGIMSSWNDSIHFCNWTGITCSQRHGRVTVLALQDHDLSGSISPSIGNLTFLRFVNLASNSFFGKIPPEVGHLYRLQHLNLSHNMLGGKFPISLINCSELVTIDLNNNRFIGHIPSELGSLMKLEAFLVNSNNLTGGIPPSLGNLSSSFKFFSVGYNNLAGSIPNEIGRLRSLSFFAAPANDLSGMLPFFFYNLSSIRTISVASNKLSGTLPVNIGLSLPDLQILAIGGNKFSGSIPVSLSNASQLQMVDLALNNFVGPIPTNLGNLQDLFWLNLGENYLGSNSTSDWGFLKSLTNCSKLEKFSIHESNFGGVLPGLIGNLSTQLDSLYLGGNYIHGNIPSSLANLVKLNVLNMEYNLLTGAIPESLGKLQTLRVFTAYHNRLSGEIPSSLCNLTRLIRISLFDNRLEGNIPSTIGNYQQLQQLDFSNNNLTGNIPLEVFSLPSLSLLLNLSHNTLNGSLPVQVGKLNRLYTLDLSANNLSGEIPNTIGDCSNLDFLSLRSNFFQGNITSSLSSIKGLVHLDLSQNNLSGEIPKELQNLTFLGYLNISANDLEGEVPRGGVFRNVSAVSFTGNSKLCGGVPTLQLPACPTKGSKSGKSQVLKLTIIIICVILVLILSFSFSYALYRRRKSGEKSSSPKISAIEFLSKVSYRALFEATSGFSPNNLLGYGSFGSVYKAIIDEEEKDIFAVKVLKLEKKGASKGFIAECKALKNIRHRNLVKILTVCSSVDYNGNDFKALVFEFMENGTLEEWMHWNKEDENRRNLNLLQRINILMDVASALDYLHEECEQPIIHCDVKPSNVLLDKDMVAHLSDFGLARLLSNTKGFRQSQTSTVGIKGSIGYAAPEYGMGGEASKQGDIYSYGILVLEILTARRPTDEMFKDGLNLHNFVKTALPLQLTQIVDPILLSREVRGRSHINNGTVIKAQDKADKSESLNETDANVEKCLISLMKIGLACSMESPNERMMMKDVTRELHSIKNDFIGNGVNQRGEPRMTTT</sequence>
<dbReference type="Pfam" id="PF00560">
    <property type="entry name" value="LRR_1"/>
    <property type="match status" value="9"/>
</dbReference>
<keyword evidence="3" id="KW-0433">Leucine-rich repeat</keyword>
<organism evidence="16 17">
    <name type="scientific">Ziziphus jujuba</name>
    <name type="common">Chinese jujube</name>
    <name type="synonym">Ziziphus sativa</name>
    <dbReference type="NCBI Taxonomy" id="326968"/>
    <lineage>
        <taxon>Eukaryota</taxon>
        <taxon>Viridiplantae</taxon>
        <taxon>Streptophyta</taxon>
        <taxon>Embryophyta</taxon>
        <taxon>Tracheophyta</taxon>
        <taxon>Spermatophyta</taxon>
        <taxon>Magnoliopsida</taxon>
        <taxon>eudicotyledons</taxon>
        <taxon>Gunneridae</taxon>
        <taxon>Pentapetalae</taxon>
        <taxon>rosids</taxon>
        <taxon>fabids</taxon>
        <taxon>Rosales</taxon>
        <taxon>Rhamnaceae</taxon>
        <taxon>Paliureae</taxon>
        <taxon>Ziziphus</taxon>
    </lineage>
</organism>
<evidence type="ECO:0000256" key="7">
    <source>
        <dbReference type="ARBA" id="ARBA00022741"/>
    </source>
</evidence>
<evidence type="ECO:0000256" key="3">
    <source>
        <dbReference type="ARBA" id="ARBA00022614"/>
    </source>
</evidence>
<evidence type="ECO:0000256" key="5">
    <source>
        <dbReference type="ARBA" id="ARBA00022692"/>
    </source>
</evidence>
<dbReference type="InterPro" id="IPR051809">
    <property type="entry name" value="Plant_receptor-like_S/T_kinase"/>
</dbReference>
<keyword evidence="9 12" id="KW-0067">ATP-binding</keyword>
<dbReference type="Gene3D" id="3.30.200.20">
    <property type="entry name" value="Phosphorylase Kinase, domain 1"/>
    <property type="match status" value="1"/>
</dbReference>
<evidence type="ECO:0000256" key="10">
    <source>
        <dbReference type="ARBA" id="ARBA00022989"/>
    </source>
</evidence>
<evidence type="ECO:0000256" key="4">
    <source>
        <dbReference type="ARBA" id="ARBA00022679"/>
    </source>
</evidence>
<dbReference type="PROSITE" id="PS00108">
    <property type="entry name" value="PROTEIN_KINASE_ST"/>
    <property type="match status" value="1"/>
</dbReference>
<accession>A0ABM3IEP7</accession>
<keyword evidence="8" id="KW-0418">Kinase</keyword>
<dbReference type="InterPro" id="IPR013210">
    <property type="entry name" value="LRR_N_plant-typ"/>
</dbReference>
<evidence type="ECO:0000256" key="8">
    <source>
        <dbReference type="ARBA" id="ARBA00022777"/>
    </source>
</evidence>
<dbReference type="InterPro" id="IPR000719">
    <property type="entry name" value="Prot_kinase_dom"/>
</dbReference>
<evidence type="ECO:0000256" key="9">
    <source>
        <dbReference type="ARBA" id="ARBA00022840"/>
    </source>
</evidence>
<dbReference type="SUPFAM" id="SSF56112">
    <property type="entry name" value="Protein kinase-like (PK-like)"/>
    <property type="match status" value="1"/>
</dbReference>
<evidence type="ECO:0000256" key="14">
    <source>
        <dbReference type="SAM" id="SignalP"/>
    </source>
</evidence>
<keyword evidence="6" id="KW-0677">Repeat</keyword>
<protein>
    <submittedName>
        <fullName evidence="17">Receptor-like protein kinase At3g47110</fullName>
    </submittedName>
</protein>